<evidence type="ECO:0000313" key="2">
    <source>
        <dbReference type="Proteomes" id="UP000825015"/>
    </source>
</evidence>
<proteinExistence type="predicted"/>
<evidence type="ECO:0000313" key="1">
    <source>
        <dbReference type="EMBL" id="BBL61404.1"/>
    </source>
</evidence>
<dbReference type="Proteomes" id="UP000825015">
    <property type="component" value="Chromosome"/>
</dbReference>
<organism evidence="1 2">
    <name type="scientific">Methanobrevibacter arboriphilus</name>
    <dbReference type="NCBI Taxonomy" id="39441"/>
    <lineage>
        <taxon>Archaea</taxon>
        <taxon>Methanobacteriati</taxon>
        <taxon>Methanobacteriota</taxon>
        <taxon>Methanomada group</taxon>
        <taxon>Methanobacteria</taxon>
        <taxon>Methanobacteriales</taxon>
        <taxon>Methanobacteriaceae</taxon>
        <taxon>Methanobrevibacter</taxon>
    </lineage>
</organism>
<sequence length="328" mass="38620">MNDSKNILYFEEEGISNNEIIVFIHSNLLSNWVWINQRDYFKDFHCIYLDLPNHGNSYFANEFSIETSSKIIKELIQEKAYDSRNNNKIKKVNLVGVSLGGQIALYLLSKYPALVDNVIVSGVNLYEDPKKDDFNNVVSMMNIFKMDILDKKPNKFLIKALLAEYGLEKKYYEFIKESNEKISIESFNSITKESLKFKIPKIENSKTKNKNNRKSKYKNNENNKYKNNKSNKKNSKNNNTNNKRDNNGENLLVLFGTKEYPKVKKSASLIKDIFNKAHVFGVYRSLHLWNIIDYEWFNEVVKDFICNKSYNLNNKDYLIEDIYLEIYN</sequence>
<keyword evidence="2" id="KW-1185">Reference proteome</keyword>
<protein>
    <submittedName>
        <fullName evidence="1">Uncharacterized protein</fullName>
    </submittedName>
</protein>
<accession>A0ACA8R1M7</accession>
<reference evidence="1" key="1">
    <citation type="submission" date="2019-06" db="EMBL/GenBank/DDBJ databases">
        <title>Complete genome sequence of Methanobrevibacter arboriphilus strain SA.</title>
        <authorList>
            <person name="Asakawa S."/>
        </authorList>
    </citation>
    <scope>NUCLEOTIDE SEQUENCE</scope>
    <source>
        <strain evidence="1">SA</strain>
    </source>
</reference>
<name>A0ACA8R1M7_METAZ</name>
<dbReference type="EMBL" id="AP019779">
    <property type="protein sequence ID" value="BBL61404.1"/>
    <property type="molecule type" value="Genomic_DNA"/>
</dbReference>
<gene>
    <name evidence="1" type="ORF">MarbSA_04440</name>
</gene>